<gene>
    <name evidence="2" type="ORF">WH95_18255</name>
</gene>
<dbReference type="GO" id="GO:0035438">
    <property type="term" value="F:cyclic-di-GMP binding"/>
    <property type="evidence" value="ECO:0007669"/>
    <property type="project" value="InterPro"/>
</dbReference>
<feature type="domain" description="PilZ" evidence="1">
    <location>
        <begin position="15"/>
        <end position="91"/>
    </location>
</feature>
<dbReference type="SUPFAM" id="SSF141371">
    <property type="entry name" value="PilZ domain-like"/>
    <property type="match status" value="1"/>
</dbReference>
<comment type="caution">
    <text evidence="2">The sequence shown here is derived from an EMBL/GenBank/DDBJ whole genome shotgun (WGS) entry which is preliminary data.</text>
</comment>
<protein>
    <recommendedName>
        <fullName evidence="1">PilZ domain-containing protein</fullName>
    </recommendedName>
</protein>
<evidence type="ECO:0000313" key="2">
    <source>
        <dbReference type="EMBL" id="KKJ75398.1"/>
    </source>
</evidence>
<dbReference type="EMBL" id="LANI01000032">
    <property type="protein sequence ID" value="KKJ75398.1"/>
    <property type="molecule type" value="Genomic_DNA"/>
</dbReference>
<dbReference type="AlphaFoldDB" id="A0A0M2R790"/>
<keyword evidence="3" id="KW-1185">Reference proteome</keyword>
<dbReference type="OrthoDB" id="8479607at2"/>
<accession>A0A0M2R790</accession>
<dbReference type="Pfam" id="PF07238">
    <property type="entry name" value="PilZ"/>
    <property type="match status" value="1"/>
</dbReference>
<organism evidence="2 3">
    <name type="scientific">Kiloniella litopenaei</name>
    <dbReference type="NCBI Taxonomy" id="1549748"/>
    <lineage>
        <taxon>Bacteria</taxon>
        <taxon>Pseudomonadati</taxon>
        <taxon>Pseudomonadota</taxon>
        <taxon>Alphaproteobacteria</taxon>
        <taxon>Rhodospirillales</taxon>
        <taxon>Kiloniellaceae</taxon>
        <taxon>Kiloniella</taxon>
    </lineage>
</organism>
<name>A0A0M2R790_9PROT</name>
<dbReference type="InterPro" id="IPR009875">
    <property type="entry name" value="PilZ_domain"/>
</dbReference>
<evidence type="ECO:0000259" key="1">
    <source>
        <dbReference type="Pfam" id="PF07238"/>
    </source>
</evidence>
<dbReference type="RefSeq" id="WP_046509825.1">
    <property type="nucleotide sequence ID" value="NZ_CBDDLU010000008.1"/>
</dbReference>
<proteinExistence type="predicted"/>
<evidence type="ECO:0000313" key="3">
    <source>
        <dbReference type="Proteomes" id="UP000034491"/>
    </source>
</evidence>
<sequence length="111" mass="12442">MYQEVPPVSLQRLTNRRQAPRHMVSPGTKVRLIAFDNSYDCEVLDLSFCGARLLLETKLPIGSEIIISHNHCGRVLGTVKWNSPQEIGLELGPGVGRLLTRCNRSESICRQ</sequence>
<dbReference type="Proteomes" id="UP000034491">
    <property type="component" value="Unassembled WGS sequence"/>
</dbReference>
<dbReference type="Gene3D" id="2.40.10.220">
    <property type="entry name" value="predicted glycosyltransferase like domains"/>
    <property type="match status" value="1"/>
</dbReference>
<reference evidence="2 3" key="1">
    <citation type="submission" date="2015-03" db="EMBL/GenBank/DDBJ databases">
        <title>Genome sequence of Kiloniella sp. P1-1, isolated from the gut microflora of Pacific white shrimp, Penaeus vannamei.</title>
        <authorList>
            <person name="Shao Z."/>
            <person name="Wang L."/>
            <person name="Li X."/>
        </authorList>
    </citation>
    <scope>NUCLEOTIDE SEQUENCE [LARGE SCALE GENOMIC DNA]</scope>
    <source>
        <strain evidence="2 3">P1-1</strain>
    </source>
</reference>